<dbReference type="SMART" id="SM00387">
    <property type="entry name" value="HATPase_c"/>
    <property type="match status" value="1"/>
</dbReference>
<dbReference type="PANTHER" id="PTHR43711">
    <property type="entry name" value="TWO-COMPONENT HISTIDINE KINASE"/>
    <property type="match status" value="1"/>
</dbReference>
<dbReference type="EC" id="2.7.13.3" evidence="2"/>
<keyword evidence="9" id="KW-0732">Signal</keyword>
<dbReference type="InterPro" id="IPR036890">
    <property type="entry name" value="HATPase_C_sf"/>
</dbReference>
<evidence type="ECO:0000256" key="2">
    <source>
        <dbReference type="ARBA" id="ARBA00012438"/>
    </source>
</evidence>
<evidence type="ECO:0000256" key="1">
    <source>
        <dbReference type="ARBA" id="ARBA00000085"/>
    </source>
</evidence>
<evidence type="ECO:0000256" key="7">
    <source>
        <dbReference type="SAM" id="Coils"/>
    </source>
</evidence>
<keyword evidence="8" id="KW-0472">Membrane</keyword>
<dbReference type="InterPro" id="IPR003594">
    <property type="entry name" value="HATPase_dom"/>
</dbReference>
<feature type="transmembrane region" description="Helical" evidence="8">
    <location>
        <begin position="424"/>
        <end position="449"/>
    </location>
</feature>
<feature type="chain" id="PRO_5016048171" description="histidine kinase" evidence="9">
    <location>
        <begin position="22"/>
        <end position="720"/>
    </location>
</feature>
<dbReference type="GO" id="GO:0000155">
    <property type="term" value="F:phosphorelay sensor kinase activity"/>
    <property type="evidence" value="ECO:0007669"/>
    <property type="project" value="InterPro"/>
</dbReference>
<dbReference type="Gene3D" id="1.10.287.130">
    <property type="match status" value="1"/>
</dbReference>
<dbReference type="PANTHER" id="PTHR43711:SF26">
    <property type="entry name" value="SENSOR HISTIDINE KINASE RCSC"/>
    <property type="match status" value="1"/>
</dbReference>
<sequence length="720" mass="82485">MSTKYIFLACLFLLLSVRSTATTEETQKQIADSLYICLSKAETPADSLWIMENLYDVLPRANGNLLGLELFDVANRAGNSSAALNILRQLANRYLANDSMLMELYNKTLSYHDGPTPTVDSPYRASSDELKETRTFLRFARNIHRANHASEAKRRELLQELINTHTLNQPTDIYDQAVLLHSICTMLSRTGSDAMLTRYVDKLDTLIQQLPASAISLHNAYYVHAALIYSQANQFEKAYQCDRKTLEAIRQLEKQYKDRGRYFRNYDSSRYVIYQRILSNHTKLSQPELEKYYKLAMQLVAKNPEVAETNRNYPGPQIFYNMAIKNYAQALEHIKHCINTPYVTNSSYRLMQLLRNEIECAEAVNDKETLLEASRRYNKKLESYLSERLDEKYKELQVIYDSYEMRNSYDKLQLEKQNAEAESMYMIVAIAAVAIFILLISVVILFRLYRNNRKLARTLDKSNRALRAESSHLEKSKSDLLKARDEAQKANYMKTDFIKNMSYEVKAPLKAINEYCKLITDCSDASNKKYLERFSSLVELNSELLSTIINDVLHISEIDSESVPVHNRPVELRPLCTMVLDGVRHRLSPDVALMFDTASPYICLFTDPQRVHQILLNLLTNAAKFTPKGSITLAYSVDSEKETVTFSVTDTGIGIKADKKDLIFERFVKLDKETQGAGLGLTISRLLARILGGDVILDTTYTKGARFLLILPKNKILKIQ</sequence>
<evidence type="ECO:0000256" key="4">
    <source>
        <dbReference type="ARBA" id="ARBA00022679"/>
    </source>
</evidence>
<evidence type="ECO:0000256" key="5">
    <source>
        <dbReference type="ARBA" id="ARBA00022777"/>
    </source>
</evidence>
<keyword evidence="6" id="KW-0902">Two-component regulatory system</keyword>
<feature type="coiled-coil region" evidence="7">
    <location>
        <begin position="386"/>
        <end position="422"/>
    </location>
</feature>
<name>A0A2V1IRN1_9BACT</name>
<dbReference type="SUPFAM" id="SSF55874">
    <property type="entry name" value="ATPase domain of HSP90 chaperone/DNA topoisomerase II/histidine kinase"/>
    <property type="match status" value="1"/>
</dbReference>
<keyword evidence="4" id="KW-0808">Transferase</keyword>
<gene>
    <name evidence="11" type="ORF">C5O23_03470</name>
</gene>
<keyword evidence="12" id="KW-1185">Reference proteome</keyword>
<keyword evidence="3" id="KW-0597">Phosphoprotein</keyword>
<dbReference type="RefSeq" id="WP_107031570.1">
    <property type="nucleotide sequence ID" value="NZ_CAJSYL010000035.1"/>
</dbReference>
<comment type="catalytic activity">
    <reaction evidence="1">
        <text>ATP + protein L-histidine = ADP + protein N-phospho-L-histidine.</text>
        <dbReference type="EC" id="2.7.13.3"/>
    </reaction>
</comment>
<dbReference type="InterPro" id="IPR004358">
    <property type="entry name" value="Sig_transdc_His_kin-like_C"/>
</dbReference>
<dbReference type="PRINTS" id="PR00344">
    <property type="entry name" value="BCTRLSENSOR"/>
</dbReference>
<dbReference type="Gene3D" id="3.30.565.10">
    <property type="entry name" value="Histidine kinase-like ATPase, C-terminal domain"/>
    <property type="match status" value="1"/>
</dbReference>
<dbReference type="PROSITE" id="PS50109">
    <property type="entry name" value="HIS_KIN"/>
    <property type="match status" value="1"/>
</dbReference>
<dbReference type="Proteomes" id="UP000244905">
    <property type="component" value="Unassembled WGS sequence"/>
</dbReference>
<keyword evidence="8" id="KW-0812">Transmembrane</keyword>
<dbReference type="SUPFAM" id="SSF47384">
    <property type="entry name" value="Homodimeric domain of signal transducing histidine kinase"/>
    <property type="match status" value="1"/>
</dbReference>
<keyword evidence="7" id="KW-0175">Coiled coil</keyword>
<evidence type="ECO:0000313" key="11">
    <source>
        <dbReference type="EMBL" id="PWB03460.1"/>
    </source>
</evidence>
<dbReference type="InterPro" id="IPR003661">
    <property type="entry name" value="HisK_dim/P_dom"/>
</dbReference>
<dbReference type="GeneID" id="82525411"/>
<proteinExistence type="predicted"/>
<organism evidence="11 12">
    <name type="scientific">Duncaniella muris</name>
    <dbReference type="NCBI Taxonomy" id="2094150"/>
    <lineage>
        <taxon>Bacteria</taxon>
        <taxon>Pseudomonadati</taxon>
        <taxon>Bacteroidota</taxon>
        <taxon>Bacteroidia</taxon>
        <taxon>Bacteroidales</taxon>
        <taxon>Muribaculaceae</taxon>
        <taxon>Duncaniella</taxon>
    </lineage>
</organism>
<evidence type="ECO:0000313" key="12">
    <source>
        <dbReference type="Proteomes" id="UP000244905"/>
    </source>
</evidence>
<protein>
    <recommendedName>
        <fullName evidence="2">histidine kinase</fullName>
        <ecNumber evidence="2">2.7.13.3</ecNumber>
    </recommendedName>
</protein>
<dbReference type="Pfam" id="PF02518">
    <property type="entry name" value="HATPase_c"/>
    <property type="match status" value="1"/>
</dbReference>
<keyword evidence="5 11" id="KW-0418">Kinase</keyword>
<evidence type="ECO:0000256" key="9">
    <source>
        <dbReference type="SAM" id="SignalP"/>
    </source>
</evidence>
<feature type="domain" description="Histidine kinase" evidence="10">
    <location>
        <begin position="500"/>
        <end position="715"/>
    </location>
</feature>
<dbReference type="InterPro" id="IPR050736">
    <property type="entry name" value="Sensor_HK_Regulatory"/>
</dbReference>
<evidence type="ECO:0000256" key="8">
    <source>
        <dbReference type="SAM" id="Phobius"/>
    </source>
</evidence>
<reference evidence="12" key="1">
    <citation type="submission" date="2018-02" db="EMBL/GenBank/DDBJ databases">
        <authorList>
            <person name="Clavel T."/>
            <person name="Strowig T."/>
        </authorList>
    </citation>
    <scope>NUCLEOTIDE SEQUENCE [LARGE SCALE GENOMIC DNA]</scope>
    <source>
        <strain evidence="12">DSM 103720</strain>
    </source>
</reference>
<feature type="signal peptide" evidence="9">
    <location>
        <begin position="1"/>
        <end position="21"/>
    </location>
</feature>
<dbReference type="EMBL" id="PUEC01000005">
    <property type="protein sequence ID" value="PWB03460.1"/>
    <property type="molecule type" value="Genomic_DNA"/>
</dbReference>
<evidence type="ECO:0000259" key="10">
    <source>
        <dbReference type="PROSITE" id="PS50109"/>
    </source>
</evidence>
<dbReference type="InterPro" id="IPR036097">
    <property type="entry name" value="HisK_dim/P_sf"/>
</dbReference>
<dbReference type="AlphaFoldDB" id="A0A2V1IRN1"/>
<comment type="caution">
    <text evidence="11">The sequence shown here is derived from an EMBL/GenBank/DDBJ whole genome shotgun (WGS) entry which is preliminary data.</text>
</comment>
<evidence type="ECO:0000256" key="3">
    <source>
        <dbReference type="ARBA" id="ARBA00022553"/>
    </source>
</evidence>
<evidence type="ECO:0000256" key="6">
    <source>
        <dbReference type="ARBA" id="ARBA00023012"/>
    </source>
</evidence>
<accession>A0A2V1IRN1</accession>
<dbReference type="SMART" id="SM00388">
    <property type="entry name" value="HisKA"/>
    <property type="match status" value="1"/>
</dbReference>
<dbReference type="InterPro" id="IPR005467">
    <property type="entry name" value="His_kinase_dom"/>
</dbReference>
<keyword evidence="8" id="KW-1133">Transmembrane helix</keyword>